<comment type="caution">
    <text evidence="1">The sequence shown here is derived from an EMBL/GenBank/DDBJ whole genome shotgun (WGS) entry which is preliminary data.</text>
</comment>
<dbReference type="EMBL" id="JACGCM010000215">
    <property type="protein sequence ID" value="KAF6175148.1"/>
    <property type="molecule type" value="Genomic_DNA"/>
</dbReference>
<evidence type="ECO:0000313" key="1">
    <source>
        <dbReference type="EMBL" id="KAF6175148.1"/>
    </source>
</evidence>
<organism evidence="1 2">
    <name type="scientific">Kingdonia uniflora</name>
    <dbReference type="NCBI Taxonomy" id="39325"/>
    <lineage>
        <taxon>Eukaryota</taxon>
        <taxon>Viridiplantae</taxon>
        <taxon>Streptophyta</taxon>
        <taxon>Embryophyta</taxon>
        <taxon>Tracheophyta</taxon>
        <taxon>Spermatophyta</taxon>
        <taxon>Magnoliopsida</taxon>
        <taxon>Ranunculales</taxon>
        <taxon>Circaeasteraceae</taxon>
        <taxon>Kingdonia</taxon>
    </lineage>
</organism>
<dbReference type="Proteomes" id="UP000541444">
    <property type="component" value="Unassembled WGS sequence"/>
</dbReference>
<proteinExistence type="predicted"/>
<protein>
    <submittedName>
        <fullName evidence="1">Uncharacterized protein</fullName>
    </submittedName>
</protein>
<dbReference type="AlphaFoldDB" id="A0A7J7P7H5"/>
<name>A0A7J7P7H5_9MAGN</name>
<reference evidence="1 2" key="1">
    <citation type="journal article" date="2020" name="IScience">
        <title>Genome Sequencing of the Endangered Kingdonia uniflora (Circaeasteraceae, Ranunculales) Reveals Potential Mechanisms of Evolutionary Specialization.</title>
        <authorList>
            <person name="Sun Y."/>
            <person name="Deng T."/>
            <person name="Zhang A."/>
            <person name="Moore M.J."/>
            <person name="Landis J.B."/>
            <person name="Lin N."/>
            <person name="Zhang H."/>
            <person name="Zhang X."/>
            <person name="Huang J."/>
            <person name="Zhang X."/>
            <person name="Sun H."/>
            <person name="Wang H."/>
        </authorList>
    </citation>
    <scope>NUCLEOTIDE SEQUENCE [LARGE SCALE GENOMIC DNA]</scope>
    <source>
        <strain evidence="1">TB1705</strain>
        <tissue evidence="1">Leaf</tissue>
    </source>
</reference>
<keyword evidence="2" id="KW-1185">Reference proteome</keyword>
<feature type="non-terminal residue" evidence="1">
    <location>
        <position position="116"/>
    </location>
</feature>
<gene>
    <name evidence="1" type="ORF">GIB67_022829</name>
</gene>
<evidence type="ECO:0000313" key="2">
    <source>
        <dbReference type="Proteomes" id="UP000541444"/>
    </source>
</evidence>
<sequence>RTLTLEIGTSIETRDFVLHTPAAKSDATKYPEIFQTTLLQQNSKGSLPTLITTKPYPESLHDKKKPGMIHLIPHLHHVLQSEDVLQVIRRSTLTTIYSDTTFNASCFPKQSSAREN</sequence>
<accession>A0A7J7P7H5</accession>